<dbReference type="STRING" id="996166.SAMN05192554_11242"/>
<evidence type="ECO:0000313" key="2">
    <source>
        <dbReference type="Proteomes" id="UP000199370"/>
    </source>
</evidence>
<protein>
    <recommendedName>
        <fullName evidence="3">Protein NO VEIN C-terminal domain-containing protein</fullName>
    </recommendedName>
</protein>
<evidence type="ECO:0000313" key="1">
    <source>
        <dbReference type="EMBL" id="SDN01740.1"/>
    </source>
</evidence>
<dbReference type="EMBL" id="FNIA01000012">
    <property type="protein sequence ID" value="SDN01740.1"/>
    <property type="molecule type" value="Genomic_DNA"/>
</dbReference>
<keyword evidence="2" id="KW-1185">Reference proteome</keyword>
<dbReference type="RefSeq" id="WP_089734046.1">
    <property type="nucleotide sequence ID" value="NZ_FNIA01000012.1"/>
</dbReference>
<sequence length="126" mass="14442">MSRSSNASRYGSLAEKYLADERGLVLDGQHTSWCDARFQNGTPVEIKSAMVSTGYFQIYRKYHEKLREAGGWYGFVVYREHGDEIRVLKTRMTRPSRLPLQSLWSPTGGHRDSEKAKISFSEICCD</sequence>
<dbReference type="AlphaFoldDB" id="A0A1G9XYB6"/>
<dbReference type="OrthoDB" id="189742at2157"/>
<dbReference type="Pfam" id="PF25941">
    <property type="entry name" value="PDDEXK_16"/>
    <property type="match status" value="1"/>
</dbReference>
<name>A0A1G9XYB6_9EURY</name>
<organism evidence="1 2">
    <name type="scientific">Haloarchaeobius iranensis</name>
    <dbReference type="NCBI Taxonomy" id="996166"/>
    <lineage>
        <taxon>Archaea</taxon>
        <taxon>Methanobacteriati</taxon>
        <taxon>Methanobacteriota</taxon>
        <taxon>Stenosarchaea group</taxon>
        <taxon>Halobacteria</taxon>
        <taxon>Halobacteriales</taxon>
        <taxon>Halorubellaceae</taxon>
        <taxon>Haloarchaeobius</taxon>
    </lineage>
</organism>
<dbReference type="Proteomes" id="UP000199370">
    <property type="component" value="Unassembled WGS sequence"/>
</dbReference>
<dbReference type="InterPro" id="IPR058715">
    <property type="entry name" value="PDDEXK_nuclease-rel"/>
</dbReference>
<accession>A0A1G9XYB6</accession>
<evidence type="ECO:0008006" key="3">
    <source>
        <dbReference type="Google" id="ProtNLM"/>
    </source>
</evidence>
<reference evidence="1 2" key="1">
    <citation type="submission" date="2016-10" db="EMBL/GenBank/DDBJ databases">
        <authorList>
            <person name="de Groot N.N."/>
        </authorList>
    </citation>
    <scope>NUCLEOTIDE SEQUENCE [LARGE SCALE GENOMIC DNA]</scope>
    <source>
        <strain evidence="2">EB21,IBRC-M 10013,KCTC 4048</strain>
    </source>
</reference>
<proteinExistence type="predicted"/>
<gene>
    <name evidence="1" type="ORF">SAMN05192554_11242</name>
</gene>